<feature type="binding site" evidence="9">
    <location>
        <position position="160"/>
    </location>
    <ligand>
        <name>Mn(2+)</name>
        <dbReference type="ChEBI" id="CHEBI:29035"/>
    </ligand>
</feature>
<dbReference type="InterPro" id="IPR006045">
    <property type="entry name" value="Cupin_1"/>
</dbReference>
<dbReference type="AlphaFoldDB" id="A0A830C3B7"/>
<dbReference type="GO" id="GO:0048046">
    <property type="term" value="C:apoplast"/>
    <property type="evidence" value="ECO:0007669"/>
    <property type="project" value="UniProtKB-SubCell"/>
</dbReference>
<evidence type="ECO:0000256" key="2">
    <source>
        <dbReference type="ARBA" id="ARBA00007456"/>
    </source>
</evidence>
<feature type="signal peptide" evidence="11">
    <location>
        <begin position="1"/>
        <end position="22"/>
    </location>
</feature>
<evidence type="ECO:0000256" key="8">
    <source>
        <dbReference type="PIRSR" id="PIRSR601929-1"/>
    </source>
</evidence>
<keyword evidence="4 11" id="KW-0964">Secreted</keyword>
<keyword evidence="5 8" id="KW-0479">Metal-binding</keyword>
<dbReference type="PROSITE" id="PS00725">
    <property type="entry name" value="GERMIN"/>
    <property type="match status" value="1"/>
</dbReference>
<feature type="binding site" evidence="9">
    <location>
        <position position="119"/>
    </location>
    <ligand>
        <name>Mn(2+)</name>
        <dbReference type="ChEBI" id="CHEBI:29035"/>
    </ligand>
</feature>
<evidence type="ECO:0000256" key="4">
    <source>
        <dbReference type="ARBA" id="ARBA00022525"/>
    </source>
</evidence>
<dbReference type="GO" id="GO:0030145">
    <property type="term" value="F:manganese ion binding"/>
    <property type="evidence" value="ECO:0007669"/>
    <property type="project" value="UniProtKB-UniRule"/>
</dbReference>
<proteinExistence type="inferred from homology"/>
<evidence type="ECO:0000256" key="11">
    <source>
        <dbReference type="RuleBase" id="RU366015"/>
    </source>
</evidence>
<dbReference type="SUPFAM" id="SSF51182">
    <property type="entry name" value="RmlC-like cupins"/>
    <property type="match status" value="1"/>
</dbReference>
<dbReference type="FunFam" id="2.60.120.10:FF:000005">
    <property type="entry name" value="Germin-like protein subfamily 1 member 8"/>
    <property type="match status" value="1"/>
</dbReference>
<protein>
    <recommendedName>
        <fullName evidence="11">Germin-like protein</fullName>
    </recommendedName>
</protein>
<accession>A0A830C3B7</accession>
<dbReference type="Pfam" id="PF00190">
    <property type="entry name" value="Cupin_1"/>
    <property type="match status" value="1"/>
</dbReference>
<evidence type="ECO:0000256" key="7">
    <source>
        <dbReference type="ARBA" id="ARBA00023211"/>
    </source>
</evidence>
<feature type="binding site" evidence="9">
    <location>
        <position position="114"/>
    </location>
    <ligand>
        <name>Mn(2+)</name>
        <dbReference type="ChEBI" id="CHEBI:29035"/>
    </ligand>
</feature>
<dbReference type="Proteomes" id="UP000653305">
    <property type="component" value="Unassembled WGS sequence"/>
</dbReference>
<dbReference type="OrthoDB" id="1921208at2759"/>
<feature type="domain" description="Cupin type-1" evidence="12">
    <location>
        <begin position="64"/>
        <end position="214"/>
    </location>
</feature>
<evidence type="ECO:0000313" key="14">
    <source>
        <dbReference type="Proteomes" id="UP000653305"/>
    </source>
</evidence>
<keyword evidence="11" id="KW-0732">Signal</keyword>
<name>A0A830C3B7_9LAMI</name>
<feature type="chain" id="PRO_5033107228" description="Germin-like protein" evidence="11">
    <location>
        <begin position="23"/>
        <end position="220"/>
    </location>
</feature>
<dbReference type="Gene3D" id="2.60.120.10">
    <property type="entry name" value="Jelly Rolls"/>
    <property type="match status" value="1"/>
</dbReference>
<dbReference type="EMBL" id="BMAC01000250">
    <property type="protein sequence ID" value="GFP91638.1"/>
    <property type="molecule type" value="Genomic_DNA"/>
</dbReference>
<evidence type="ECO:0000256" key="5">
    <source>
        <dbReference type="ARBA" id="ARBA00022723"/>
    </source>
</evidence>
<reference evidence="13" key="1">
    <citation type="submission" date="2020-07" db="EMBL/GenBank/DDBJ databases">
        <title>Ethylene signaling mediates host invasion by parasitic plants.</title>
        <authorList>
            <person name="Yoshida S."/>
        </authorList>
    </citation>
    <scope>NUCLEOTIDE SEQUENCE</scope>
    <source>
        <strain evidence="13">Okayama</strain>
    </source>
</reference>
<evidence type="ECO:0000256" key="6">
    <source>
        <dbReference type="ARBA" id="ARBA00023157"/>
    </source>
</evidence>
<dbReference type="SMART" id="SM00835">
    <property type="entry name" value="Cupin_1"/>
    <property type="match status" value="1"/>
</dbReference>
<evidence type="ECO:0000256" key="10">
    <source>
        <dbReference type="PIRSR" id="PIRSR601929-3"/>
    </source>
</evidence>
<evidence type="ECO:0000259" key="12">
    <source>
        <dbReference type="SMART" id="SM00835"/>
    </source>
</evidence>
<comment type="similarity">
    <text evidence="2 11">Belongs to the germin family.</text>
</comment>
<keyword evidence="14" id="KW-1185">Reference proteome</keyword>
<dbReference type="InterPro" id="IPR014710">
    <property type="entry name" value="RmlC-like_jellyroll"/>
</dbReference>
<evidence type="ECO:0000256" key="3">
    <source>
        <dbReference type="ARBA" id="ARBA00022523"/>
    </source>
</evidence>
<organism evidence="13 14">
    <name type="scientific">Phtheirospermum japonicum</name>
    <dbReference type="NCBI Taxonomy" id="374723"/>
    <lineage>
        <taxon>Eukaryota</taxon>
        <taxon>Viridiplantae</taxon>
        <taxon>Streptophyta</taxon>
        <taxon>Embryophyta</taxon>
        <taxon>Tracheophyta</taxon>
        <taxon>Spermatophyta</taxon>
        <taxon>Magnoliopsida</taxon>
        <taxon>eudicotyledons</taxon>
        <taxon>Gunneridae</taxon>
        <taxon>Pentapetalae</taxon>
        <taxon>asterids</taxon>
        <taxon>lamiids</taxon>
        <taxon>Lamiales</taxon>
        <taxon>Orobanchaceae</taxon>
        <taxon>Orobanchaceae incertae sedis</taxon>
        <taxon>Phtheirospermum</taxon>
    </lineage>
</organism>
<evidence type="ECO:0000313" key="13">
    <source>
        <dbReference type="EMBL" id="GFP91638.1"/>
    </source>
</evidence>
<evidence type="ECO:0000256" key="9">
    <source>
        <dbReference type="PIRSR" id="PIRSR601929-2"/>
    </source>
</evidence>
<dbReference type="InterPro" id="IPR019780">
    <property type="entry name" value="Germin_Mn-BS"/>
</dbReference>
<keyword evidence="7 8" id="KW-0464">Manganese</keyword>
<dbReference type="InterPro" id="IPR011051">
    <property type="entry name" value="RmlC_Cupin_sf"/>
</dbReference>
<dbReference type="InterPro" id="IPR001929">
    <property type="entry name" value="Germin"/>
</dbReference>
<feature type="binding site" evidence="9">
    <location>
        <position position="112"/>
    </location>
    <ligand>
        <name>Mn(2+)</name>
        <dbReference type="ChEBI" id="CHEBI:29035"/>
    </ligand>
</feature>
<evidence type="ECO:0000256" key="1">
    <source>
        <dbReference type="ARBA" id="ARBA00004271"/>
    </source>
</evidence>
<comment type="subcellular location">
    <subcellularLocation>
        <location evidence="1 11">Secreted</location>
        <location evidence="1 11">Extracellular space</location>
        <location evidence="1 11">Apoplast</location>
    </subcellularLocation>
</comment>
<sequence>MATPIFLLTTTIALNFLCIAIAFDPWPLQDLCVADPTSPDFSVRVNGLACKDPATVKADDFFFSGLHLPGNTSNRIGAALTSVNVASVPGLNTLGLTLARIDLARHGFVPPHYHPRATEVITVLSGRLEVGFVESGSNRTHYKKSLKMGDVFVLPVGLPHYFRNVARTNTVALAVVNSQNAGIVTATQGVFGAEPPIDAGYLAKAYMLDQKTIRRLEAAF</sequence>
<gene>
    <name evidence="13" type="ORF">PHJA_001307800</name>
</gene>
<dbReference type="PRINTS" id="PR00325">
    <property type="entry name" value="GERMIN"/>
</dbReference>
<keyword evidence="6 10" id="KW-1015">Disulfide bond</keyword>
<feature type="binding site" evidence="8">
    <location>
        <position position="114"/>
    </location>
    <ligand>
        <name>oxalate</name>
        <dbReference type="ChEBI" id="CHEBI:30623"/>
    </ligand>
</feature>
<feature type="binding site" evidence="8">
    <location>
        <position position="119"/>
    </location>
    <ligand>
        <name>oxalate</name>
        <dbReference type="ChEBI" id="CHEBI:30623"/>
    </ligand>
</feature>
<comment type="caution">
    <text evidence="13">The sequence shown here is derived from an EMBL/GenBank/DDBJ whole genome shotgun (WGS) entry which is preliminary data.</text>
</comment>
<keyword evidence="3 11" id="KW-0052">Apoplast</keyword>
<dbReference type="CDD" id="cd02241">
    <property type="entry name" value="cupin_OxOx"/>
    <property type="match status" value="1"/>
</dbReference>
<feature type="disulfide bond" evidence="10">
    <location>
        <begin position="32"/>
        <end position="50"/>
    </location>
</feature>
<dbReference type="PANTHER" id="PTHR31238">
    <property type="entry name" value="GERMIN-LIKE PROTEIN SUBFAMILY 3 MEMBER 3"/>
    <property type="match status" value="1"/>
</dbReference>